<dbReference type="OrthoDB" id="5478720at2"/>
<accession>A0A0N7MS95</accession>
<dbReference type="STRING" id="1633631.GCA_001442925_00656"/>
<dbReference type="PIRSF" id="PIRSF005023">
    <property type="entry name" value="CODH"/>
    <property type="match status" value="1"/>
</dbReference>
<dbReference type="InterPro" id="IPR016099">
    <property type="entry name" value="Prismane-like_a/b-sand"/>
</dbReference>
<dbReference type="InterPro" id="IPR016101">
    <property type="entry name" value="CO_DH_a-bundle"/>
</dbReference>
<keyword evidence="2 9" id="KW-0004">4Fe-4S</keyword>
<evidence type="ECO:0000256" key="9">
    <source>
        <dbReference type="PIRNR" id="PIRNR005023"/>
    </source>
</evidence>
<dbReference type="InterPro" id="IPR004137">
    <property type="entry name" value="HCP/CODH"/>
</dbReference>
<evidence type="ECO:0000256" key="6">
    <source>
        <dbReference type="ARBA" id="ARBA00023004"/>
    </source>
</evidence>
<dbReference type="AlphaFoldDB" id="A0A0N7MNU9"/>
<reference evidence="12" key="1">
    <citation type="submission" date="2015-11" db="EMBL/GenBank/DDBJ databases">
        <authorList>
            <person name="Varghese N."/>
        </authorList>
    </citation>
    <scope>NUCLEOTIDE SEQUENCE [LARGE SCALE GENOMIC DNA]</scope>
</reference>
<evidence type="ECO:0000256" key="3">
    <source>
        <dbReference type="ARBA" id="ARBA00022596"/>
    </source>
</evidence>
<evidence type="ECO:0000313" key="11">
    <source>
        <dbReference type="EMBL" id="CUU02974.1"/>
    </source>
</evidence>
<protein>
    <recommendedName>
        <fullName evidence="9">Carbon monoxide dehydrogenase</fullName>
        <ecNumber evidence="9">1.2.7.4</ecNumber>
    </recommendedName>
</protein>
<feature type="binding site" evidence="10">
    <location>
        <position position="540"/>
    </location>
    <ligand>
        <name>[Ni-4Fe-4S] cluster</name>
        <dbReference type="ChEBI" id="CHEBI:47739"/>
    </ligand>
</feature>
<dbReference type="Gene3D" id="3.40.50.2030">
    <property type="match status" value="2"/>
</dbReference>
<evidence type="ECO:0000256" key="10">
    <source>
        <dbReference type="PIRSR" id="PIRSR005023-1"/>
    </source>
</evidence>
<dbReference type="Proteomes" id="UP000182011">
    <property type="component" value="Unassembled WGS sequence"/>
</dbReference>
<dbReference type="GO" id="GO:0042542">
    <property type="term" value="P:response to hydrogen peroxide"/>
    <property type="evidence" value="ECO:0007669"/>
    <property type="project" value="TreeGrafter"/>
</dbReference>
<feature type="binding site" evidence="10">
    <location>
        <position position="69"/>
    </location>
    <ligand>
        <name>[4Fe-4S] cluster</name>
        <dbReference type="ChEBI" id="CHEBI:49883"/>
        <label>2</label>
    </ligand>
</feature>
<feature type="binding site" evidence="10">
    <location>
        <position position="52"/>
    </location>
    <ligand>
        <name>[4Fe-4S] cluster</name>
        <dbReference type="ChEBI" id="CHEBI:49883"/>
        <label>1</label>
        <note>ligand shared between dimeric partners</note>
    </ligand>
</feature>
<accession>A0A0P1LT70</accession>
<dbReference type="RefSeq" id="WP_082349112.1">
    <property type="nucleotide sequence ID" value="NZ_CZVJ01000012.1"/>
</dbReference>
<evidence type="ECO:0000256" key="1">
    <source>
        <dbReference type="ARBA" id="ARBA00001966"/>
    </source>
</evidence>
<feature type="binding site" evidence="10">
    <location>
        <position position="275"/>
    </location>
    <ligand>
        <name>[Ni-4Fe-4S] cluster</name>
        <dbReference type="ChEBI" id="CHEBI:47739"/>
    </ligand>
</feature>
<feature type="binding site" evidence="10">
    <location>
        <position position="460"/>
    </location>
    <ligand>
        <name>[Ni-4Fe-4S] cluster</name>
        <dbReference type="ChEBI" id="CHEBI:47739"/>
    </ligand>
</feature>
<accession>A0A0P1L865</accession>
<accession>A0A0P1P5Q0</accession>
<accession>A0A0N7MNU9</accession>
<feature type="binding site" evidence="10">
    <location>
        <position position="61"/>
    </location>
    <ligand>
        <name>[4Fe-4S] cluster</name>
        <dbReference type="ChEBI" id="CHEBI:49883"/>
        <label>2</label>
    </ligand>
</feature>
<comment type="catalytic activity">
    <reaction evidence="8 9">
        <text>CO + 2 oxidized [2Fe-2S]-[ferredoxin] + H2O = 2 reduced [2Fe-2S]-[ferredoxin] + CO2 + 2 H(+)</text>
        <dbReference type="Rhea" id="RHEA:21040"/>
        <dbReference type="Rhea" id="RHEA-COMP:10000"/>
        <dbReference type="Rhea" id="RHEA-COMP:10001"/>
        <dbReference type="ChEBI" id="CHEBI:15377"/>
        <dbReference type="ChEBI" id="CHEBI:15378"/>
        <dbReference type="ChEBI" id="CHEBI:16526"/>
        <dbReference type="ChEBI" id="CHEBI:17245"/>
        <dbReference type="ChEBI" id="CHEBI:33737"/>
        <dbReference type="ChEBI" id="CHEBI:33738"/>
        <dbReference type="EC" id="1.2.7.4"/>
    </reaction>
</comment>
<dbReference type="SUPFAM" id="SSF56821">
    <property type="entry name" value="Prismane protein-like"/>
    <property type="match status" value="1"/>
</dbReference>
<organism evidence="11 12">
    <name type="scientific">Candidatus Kryptonium thompsonii</name>
    <dbReference type="NCBI Taxonomy" id="1633631"/>
    <lineage>
        <taxon>Bacteria</taxon>
        <taxon>Pseudomonadati</taxon>
        <taxon>Candidatus Kryptoniota</taxon>
        <taxon>Candidatus Kryptonium</taxon>
    </lineage>
</organism>
<keyword evidence="7 9" id="KW-0411">Iron-sulfur</keyword>
<evidence type="ECO:0000256" key="7">
    <source>
        <dbReference type="ARBA" id="ARBA00023014"/>
    </source>
</evidence>
<dbReference type="Pfam" id="PF03063">
    <property type="entry name" value="Prismane"/>
    <property type="match status" value="1"/>
</dbReference>
<evidence type="ECO:0000256" key="2">
    <source>
        <dbReference type="ARBA" id="ARBA00022485"/>
    </source>
</evidence>
<sequence length="656" mass="71102">MGDILKDKERVWDNKSNDFGLLPPSNVELLKKQAKEVKTTSLQRLALQEPQCGFGELGVCCRMCYMGPCRIDIFDGGPRVGVCGATADTIVARNLLRETVGGAAAHTEHAMDIAEVLKEVAEGKISTYTIKDEEKLKRVAENLGIKTEGKDIKEIAKEVAEISLEDFKRLEREPAVWIKAYTPKSSYEQLEKLGVIPHNVWRPIMNAMHRTSMGNDADPVNIMLADLQMGLIDGLGLTMATELSDVIFGTPKPIKSKANLAVIDPDYVNIAVHGHNPLLSEKIVEWAEKLNDKAKSLGAKGINIVGVCCTGNEVLMRHGVPLAANEFQAELAIVTGALEAMVVDYQCIWPILSDVASCYHTKLITTMPFVKIPGAIHIEYSPEKADEVAQKVIETALEAYKQREPSRVFIPDSPEEIIAGFSVEALIEVLKKVNHEDPLKPLIDNIVNGNIFGVVAIVGCPNPKTRRLAFAERMIKGLIKNNVLVIVTGCIAHIAGQAGFLNPNKVDSFEVGDGLKQVLKALGNVAGLNSLPVAIHMGSCVDNSRIGVLLKALSEKLGLKVSDLPVVASAPELISEKAISIGTWALALGVTVHVCPPPRILGGPKVREILTKDLKALTGGEAYVECDPELAVKGILDRIKQKRIALNLPVPEAVHI</sequence>
<keyword evidence="6 9" id="KW-0408">Iron</keyword>
<accession>A0A0N7MR01</accession>
<keyword evidence="3 10" id="KW-0533">Nickel</keyword>
<accession>A0A0P1LIU4</accession>
<dbReference type="GO" id="GO:0050418">
    <property type="term" value="F:hydroxylamine reductase activity"/>
    <property type="evidence" value="ECO:0007669"/>
    <property type="project" value="TreeGrafter"/>
</dbReference>
<dbReference type="GO" id="GO:0051539">
    <property type="term" value="F:4 iron, 4 sulfur cluster binding"/>
    <property type="evidence" value="ECO:0007669"/>
    <property type="project" value="UniProtKB-UniRule"/>
</dbReference>
<dbReference type="InterPro" id="IPR011254">
    <property type="entry name" value="Prismane-like_sf"/>
</dbReference>
<evidence type="ECO:0000256" key="8">
    <source>
        <dbReference type="ARBA" id="ARBA00048733"/>
    </source>
</evidence>
<dbReference type="PANTHER" id="PTHR30109">
    <property type="entry name" value="HYDROXYLAMINE REDUCTASE"/>
    <property type="match status" value="1"/>
</dbReference>
<accession>A0A0S4MVD6</accession>
<dbReference type="GO" id="GO:0016151">
    <property type="term" value="F:nickel cation binding"/>
    <property type="evidence" value="ECO:0007669"/>
    <property type="project" value="InterPro"/>
</dbReference>
<keyword evidence="4 9" id="KW-0479">Metal-binding</keyword>
<dbReference type="EC" id="1.2.7.4" evidence="9"/>
<evidence type="ECO:0000313" key="12">
    <source>
        <dbReference type="Proteomes" id="UP000182011"/>
    </source>
</evidence>
<feature type="binding site" evidence="10">
    <location>
        <position position="83"/>
    </location>
    <ligand>
        <name>[4Fe-4S] cluster</name>
        <dbReference type="ChEBI" id="CHEBI:49883"/>
        <label>2</label>
    </ligand>
</feature>
<dbReference type="GO" id="GO:0006091">
    <property type="term" value="P:generation of precursor metabolites and energy"/>
    <property type="evidence" value="ECO:0007669"/>
    <property type="project" value="InterPro"/>
</dbReference>
<gene>
    <name evidence="11" type="ORF">JGI4_00656</name>
</gene>
<evidence type="ECO:0000256" key="5">
    <source>
        <dbReference type="ARBA" id="ARBA00023002"/>
    </source>
</evidence>
<feature type="binding site" evidence="10">
    <location>
        <position position="347"/>
    </location>
    <ligand>
        <name>[Ni-4Fe-4S] cluster</name>
        <dbReference type="ChEBI" id="CHEBI:47739"/>
    </ligand>
</feature>
<feature type="binding site" evidence="10">
    <location>
        <position position="60"/>
    </location>
    <ligand>
        <name>[4Fe-4S] cluster</name>
        <dbReference type="ChEBI" id="CHEBI:49883"/>
        <label>1</label>
        <note>ligand shared between dimeric partners</note>
    </ligand>
</feature>
<proteinExistence type="predicted"/>
<feature type="binding site" evidence="10">
    <location>
        <position position="309"/>
    </location>
    <ligand>
        <name>[Ni-4Fe-4S] cluster</name>
        <dbReference type="ChEBI" id="CHEBI:47739"/>
    </ligand>
</feature>
<dbReference type="EMBL" id="FAOP01000003">
    <property type="protein sequence ID" value="CUU02974.1"/>
    <property type="molecule type" value="Genomic_DNA"/>
</dbReference>
<comment type="cofactor">
    <cofactor evidence="1">
        <name>[4Fe-4S] cluster</name>
        <dbReference type="ChEBI" id="CHEBI:49883"/>
    </cofactor>
</comment>
<dbReference type="Gene3D" id="1.20.1270.30">
    <property type="match status" value="1"/>
</dbReference>
<accession>A0A0P1LFJ6</accession>
<evidence type="ECO:0000256" key="4">
    <source>
        <dbReference type="ARBA" id="ARBA00022723"/>
    </source>
</evidence>
<feature type="binding site" evidence="10">
    <location>
        <position position="64"/>
    </location>
    <ligand>
        <name>[4Fe-4S] cluster</name>
        <dbReference type="ChEBI" id="CHEBI:49883"/>
        <label>2</label>
    </ligand>
</feature>
<dbReference type="NCBIfam" id="TIGR01702">
    <property type="entry name" value="CO_DH_cata"/>
    <property type="match status" value="1"/>
</dbReference>
<keyword evidence="5 9" id="KW-0560">Oxidoreductase</keyword>
<name>A0A0N7MNU9_9BACT</name>
<dbReference type="PANTHER" id="PTHR30109:SF4">
    <property type="entry name" value="CARBON MONOXIDE DEHYDROGENASE"/>
    <property type="match status" value="1"/>
</dbReference>
<dbReference type="GO" id="GO:0043885">
    <property type="term" value="F:anaerobic carbon-monoxide dehydrogenase activity"/>
    <property type="evidence" value="ECO:0007669"/>
    <property type="project" value="UniProtKB-UniRule"/>
</dbReference>
<dbReference type="InterPro" id="IPR010047">
    <property type="entry name" value="CODH"/>
</dbReference>
<dbReference type="GO" id="GO:0004601">
    <property type="term" value="F:peroxidase activity"/>
    <property type="evidence" value="ECO:0007669"/>
    <property type="project" value="TreeGrafter"/>
</dbReference>
<feature type="binding site" evidence="10">
    <location>
        <position position="490"/>
    </location>
    <ligand>
        <name>[Ni-4Fe-4S] cluster</name>
        <dbReference type="ChEBI" id="CHEBI:47739"/>
    </ligand>
</feature>